<gene>
    <name evidence="1" type="primary">cas8c</name>
    <name evidence="1" type="ORF">NY151_00600</name>
</gene>
<accession>A0AAF0BGJ7</accession>
<dbReference type="InterPro" id="IPR020029">
    <property type="entry name" value="CRISPR-assoc_Csp2"/>
</dbReference>
<reference evidence="1" key="1">
    <citation type="submission" date="2023-01" db="EMBL/GenBank/DDBJ databases">
        <title>Phages are important unrecognized players in the ecology of the oral pathogen Porphyromonas gingivalis.</title>
        <authorList>
            <person name="Matrishin C.B."/>
            <person name="Kauffman K.M."/>
        </authorList>
    </citation>
    <scope>NUCLEOTIDE SEQUENCE</scope>
    <source>
        <strain evidence="1">ATCC 49417</strain>
    </source>
</reference>
<evidence type="ECO:0000313" key="1">
    <source>
        <dbReference type="EMBL" id="WCG03277.1"/>
    </source>
</evidence>
<name>A0AAF0BGJ7_PORGN</name>
<dbReference type="EMBL" id="CP116614">
    <property type="protein sequence ID" value="WCG03277.1"/>
    <property type="molecule type" value="Genomic_DNA"/>
</dbReference>
<protein>
    <submittedName>
        <fullName evidence="1">Type I-PGING CRISPR-associated protein Cas8c/Csp2</fullName>
    </submittedName>
</protein>
<dbReference type="RefSeq" id="WP_005874855.1">
    <property type="nucleotide sequence ID" value="NZ_CP011995.1"/>
</dbReference>
<dbReference type="NCBIfam" id="TIGR03487">
    <property type="entry name" value="cas_csp2"/>
    <property type="match status" value="1"/>
</dbReference>
<dbReference type="AlphaFoldDB" id="A0AAF0BGJ7"/>
<evidence type="ECO:0000313" key="2">
    <source>
        <dbReference type="Proteomes" id="UP001179501"/>
    </source>
</evidence>
<dbReference type="Proteomes" id="UP001179501">
    <property type="component" value="Chromosome"/>
</dbReference>
<dbReference type="CDD" id="cd09715">
    <property type="entry name" value="Csp2_I-U"/>
    <property type="match status" value="1"/>
</dbReference>
<sequence length="499" mass="56681">MNTNHYYIRYGCAITLYDNHVSERERLTPKELRFSIEKAVSSFRIQAQEPFSPGSKARFSFVKRKDGNTKNGIFLSPHIVTKDMHAQKVWTKASKFLEIDYLGKDNEREGLLKKDNVSMSNIPISGEYLTFGEKDTGRGSAKISVEEQTYGLITTLTPLKPALQVGKDNFCIIPDIPLNQMVDFIALFDKMQITHLSGEAMLGNIDNKGIPHRPKIFRGNFPNSPKSDRMGAIALLGAIGEFAKHAEFSTLAQKVLDSLKGSTLYLITYGNAIPFTFHHYIIDLAKEGKLHSIVDSLFYSRLYKKEKRVYGDTDYDRFDFFTNRFLQSFNKAAFDDFFSSRVEYPNQIKILFQMFFTKMEKLKTDVIASAQILGSWLNQVAYFAAKEEADSRISPGNIFEEKAKFLVMMESSIYAAKRGDALIAQILILAGRLSKNEAPKEALLFMEKTITGEIDLSVAKNLLIAYMRIRREEKQRDLNSVKNDDAIPSDINIDDLTNT</sequence>
<organism evidence="1 2">
    <name type="scientific">Porphyromonas gingivalis</name>
    <name type="common">Bacteroides gingivalis</name>
    <dbReference type="NCBI Taxonomy" id="837"/>
    <lineage>
        <taxon>Bacteria</taxon>
        <taxon>Pseudomonadati</taxon>
        <taxon>Bacteroidota</taxon>
        <taxon>Bacteroidia</taxon>
        <taxon>Bacteroidales</taxon>
        <taxon>Porphyromonadaceae</taxon>
        <taxon>Porphyromonas</taxon>
    </lineage>
</organism>
<proteinExistence type="predicted"/>